<sequence length="359" mass="40040">MKRKVTIADIAAEAGVSIPTVSKVLNKHIDVSSKTRLHVESIIRERGYISNRASKPRRTVQAGLVDLMIIDTMDSYYFLEIIRGMEEVLREADKHLVLQTMHANVLYEQEWIDRIATRPVEGVVFIVLPEYYSRYLETLRSLDIPFTVIDDWAQPHPDIPSVGSTNWHGGLTATEYLISLGHRRIAAISGVPDHLTARARIAGFRSAMETAGLPVDPDLVRPGRYDHQSGYVETHYLLDLPEPPTAIISACDQQASGIYHALYERGITIPDQMSVIGFDDIPPAQWLSPPLTTIRQPLKEMGLMATSMLLRQIAGEQLDTMRVELATSLIVRDSCAAPPSMNRKIGPDDSHRSDADLLA</sequence>
<dbReference type="CDD" id="cd06296">
    <property type="entry name" value="PBP1_CatR-like"/>
    <property type="match status" value="1"/>
</dbReference>
<feature type="region of interest" description="Disordered" evidence="4">
    <location>
        <begin position="340"/>
        <end position="359"/>
    </location>
</feature>
<evidence type="ECO:0000256" key="4">
    <source>
        <dbReference type="SAM" id="MobiDB-lite"/>
    </source>
</evidence>
<dbReference type="InterPro" id="IPR046335">
    <property type="entry name" value="LacI/GalR-like_sensor"/>
</dbReference>
<evidence type="ECO:0000259" key="5">
    <source>
        <dbReference type="PROSITE" id="PS50932"/>
    </source>
</evidence>
<feature type="domain" description="HTH lacI-type" evidence="5">
    <location>
        <begin position="5"/>
        <end position="59"/>
    </location>
</feature>
<accession>A0ABQ3VQN2</accession>
<name>A0ABQ3VQN2_9CHLR</name>
<dbReference type="InterPro" id="IPR028082">
    <property type="entry name" value="Peripla_BP_I"/>
</dbReference>
<dbReference type="Gene3D" id="1.10.260.40">
    <property type="entry name" value="lambda repressor-like DNA-binding domains"/>
    <property type="match status" value="1"/>
</dbReference>
<keyword evidence="7" id="KW-1185">Reference proteome</keyword>
<comment type="caution">
    <text evidence="6">The sequence shown here is derived from an EMBL/GenBank/DDBJ whole genome shotgun (WGS) entry which is preliminary data.</text>
</comment>
<dbReference type="InterPro" id="IPR010982">
    <property type="entry name" value="Lambda_DNA-bd_dom_sf"/>
</dbReference>
<keyword evidence="3" id="KW-0804">Transcription</keyword>
<dbReference type="PROSITE" id="PS50932">
    <property type="entry name" value="HTH_LACI_2"/>
    <property type="match status" value="1"/>
</dbReference>
<protein>
    <submittedName>
        <fullName evidence="6">LacI family transcriptional regulator</fullName>
    </submittedName>
</protein>
<reference evidence="6 7" key="1">
    <citation type="journal article" date="2021" name="Int. J. Syst. Evol. Microbiol.">
        <title>Reticulibacter mediterranei gen. nov., sp. nov., within the new family Reticulibacteraceae fam. nov., and Ktedonospora formicarum gen. nov., sp. nov., Ktedonobacter robiniae sp. nov., Dictyobacter formicarum sp. nov. and Dictyobacter arantiisoli sp. nov., belonging to the class Ktedonobacteria.</title>
        <authorList>
            <person name="Yabe S."/>
            <person name="Zheng Y."/>
            <person name="Wang C.M."/>
            <person name="Sakai Y."/>
            <person name="Abe K."/>
            <person name="Yokota A."/>
            <person name="Donadio S."/>
            <person name="Cavaletti L."/>
            <person name="Monciardini P."/>
        </authorList>
    </citation>
    <scope>NUCLEOTIDE SEQUENCE [LARGE SCALE GENOMIC DNA]</scope>
    <source>
        <strain evidence="6 7">SOSP1-9</strain>
    </source>
</reference>
<feature type="compositionally biased region" description="Basic and acidic residues" evidence="4">
    <location>
        <begin position="345"/>
        <end position="359"/>
    </location>
</feature>
<evidence type="ECO:0000256" key="2">
    <source>
        <dbReference type="ARBA" id="ARBA00023125"/>
    </source>
</evidence>
<dbReference type="Pfam" id="PF00356">
    <property type="entry name" value="LacI"/>
    <property type="match status" value="1"/>
</dbReference>
<dbReference type="PANTHER" id="PTHR30146:SF153">
    <property type="entry name" value="LACTOSE OPERON REPRESSOR"/>
    <property type="match status" value="1"/>
</dbReference>
<dbReference type="SUPFAM" id="SSF53822">
    <property type="entry name" value="Periplasmic binding protein-like I"/>
    <property type="match status" value="1"/>
</dbReference>
<evidence type="ECO:0000313" key="6">
    <source>
        <dbReference type="EMBL" id="GHO88574.1"/>
    </source>
</evidence>
<dbReference type="Gene3D" id="3.40.50.2300">
    <property type="match status" value="2"/>
</dbReference>
<dbReference type="Proteomes" id="UP000635565">
    <property type="component" value="Unassembled WGS sequence"/>
</dbReference>
<dbReference type="SMART" id="SM00354">
    <property type="entry name" value="HTH_LACI"/>
    <property type="match status" value="1"/>
</dbReference>
<gene>
    <name evidence="6" type="primary">lacI_9</name>
    <name evidence="6" type="ORF">KSZ_65800</name>
</gene>
<dbReference type="CDD" id="cd01392">
    <property type="entry name" value="HTH_LacI"/>
    <property type="match status" value="1"/>
</dbReference>
<keyword evidence="1" id="KW-0805">Transcription regulation</keyword>
<proteinExistence type="predicted"/>
<dbReference type="InterPro" id="IPR000843">
    <property type="entry name" value="HTH_LacI"/>
</dbReference>
<dbReference type="EMBL" id="BNJJ01000025">
    <property type="protein sequence ID" value="GHO88574.1"/>
    <property type="molecule type" value="Genomic_DNA"/>
</dbReference>
<dbReference type="PANTHER" id="PTHR30146">
    <property type="entry name" value="LACI-RELATED TRANSCRIPTIONAL REPRESSOR"/>
    <property type="match status" value="1"/>
</dbReference>
<organism evidence="6 7">
    <name type="scientific">Dictyobacter formicarum</name>
    <dbReference type="NCBI Taxonomy" id="2778368"/>
    <lineage>
        <taxon>Bacteria</taxon>
        <taxon>Bacillati</taxon>
        <taxon>Chloroflexota</taxon>
        <taxon>Ktedonobacteria</taxon>
        <taxon>Ktedonobacterales</taxon>
        <taxon>Dictyobacteraceae</taxon>
        <taxon>Dictyobacter</taxon>
    </lineage>
</organism>
<dbReference type="RefSeq" id="WP_201366141.1">
    <property type="nucleotide sequence ID" value="NZ_BNJJ01000025.1"/>
</dbReference>
<dbReference type="PROSITE" id="PS00356">
    <property type="entry name" value="HTH_LACI_1"/>
    <property type="match status" value="1"/>
</dbReference>
<keyword evidence="2" id="KW-0238">DNA-binding</keyword>
<dbReference type="SUPFAM" id="SSF47413">
    <property type="entry name" value="lambda repressor-like DNA-binding domains"/>
    <property type="match status" value="1"/>
</dbReference>
<evidence type="ECO:0000256" key="3">
    <source>
        <dbReference type="ARBA" id="ARBA00023163"/>
    </source>
</evidence>
<dbReference type="Pfam" id="PF13377">
    <property type="entry name" value="Peripla_BP_3"/>
    <property type="match status" value="1"/>
</dbReference>
<evidence type="ECO:0000313" key="7">
    <source>
        <dbReference type="Proteomes" id="UP000635565"/>
    </source>
</evidence>
<evidence type="ECO:0000256" key="1">
    <source>
        <dbReference type="ARBA" id="ARBA00023015"/>
    </source>
</evidence>